<dbReference type="PANTHER" id="PTHR21085:SF0">
    <property type="entry name" value="CHORISMATE SYNTHASE"/>
    <property type="match status" value="1"/>
</dbReference>
<dbReference type="UniPathway" id="UPA00053">
    <property type="reaction ID" value="UER00090"/>
</dbReference>
<name>A0A2T0BGB0_9CLOT</name>
<accession>A0A2T0BGB0</accession>
<evidence type="ECO:0000256" key="11">
    <source>
        <dbReference type="HAMAP-Rule" id="MF_00300"/>
    </source>
</evidence>
<keyword evidence="8 11" id="KW-0521">NADP</keyword>
<dbReference type="NCBIfam" id="TIGR00033">
    <property type="entry name" value="aroC"/>
    <property type="match status" value="1"/>
</dbReference>
<dbReference type="EMBL" id="PVXP01000050">
    <property type="protein sequence ID" value="PRR82873.1"/>
    <property type="molecule type" value="Genomic_DNA"/>
</dbReference>
<dbReference type="PROSITE" id="PS00788">
    <property type="entry name" value="CHORISMATE_SYNTHASE_2"/>
    <property type="match status" value="1"/>
</dbReference>
<evidence type="ECO:0000256" key="1">
    <source>
        <dbReference type="ARBA" id="ARBA00005044"/>
    </source>
</evidence>
<evidence type="ECO:0000256" key="8">
    <source>
        <dbReference type="ARBA" id="ARBA00022857"/>
    </source>
</evidence>
<feature type="binding site" evidence="11">
    <location>
        <position position="291"/>
    </location>
    <ligand>
        <name>FMN</name>
        <dbReference type="ChEBI" id="CHEBI:58210"/>
    </ligand>
</feature>
<dbReference type="GO" id="GO:0004107">
    <property type="term" value="F:chorismate synthase activity"/>
    <property type="evidence" value="ECO:0007669"/>
    <property type="project" value="UniProtKB-UniRule"/>
</dbReference>
<dbReference type="HAMAP" id="MF_00300">
    <property type="entry name" value="Chorismate_synth"/>
    <property type="match status" value="1"/>
</dbReference>
<dbReference type="PIRSF" id="PIRSF001456">
    <property type="entry name" value="Chorismate_synth"/>
    <property type="match status" value="1"/>
</dbReference>
<keyword evidence="9 11" id="KW-0057">Aromatic amino acid biosynthesis</keyword>
<evidence type="ECO:0000256" key="4">
    <source>
        <dbReference type="ARBA" id="ARBA00022605"/>
    </source>
</evidence>
<dbReference type="Gene3D" id="3.60.150.10">
    <property type="entry name" value="Chorismate synthase AroC"/>
    <property type="match status" value="1"/>
</dbReference>
<evidence type="ECO:0000256" key="3">
    <source>
        <dbReference type="ARBA" id="ARBA00013036"/>
    </source>
</evidence>
<reference evidence="12 13" key="1">
    <citation type="submission" date="2018-03" db="EMBL/GenBank/DDBJ databases">
        <title>Genome sequence of Clostridium luticellarii DSM 29923.</title>
        <authorList>
            <person name="Poehlein A."/>
            <person name="Daniel R."/>
        </authorList>
    </citation>
    <scope>NUCLEOTIDE SEQUENCE [LARGE SCALE GENOMIC DNA]</scope>
    <source>
        <strain evidence="12 13">DSM 29923</strain>
    </source>
</reference>
<feature type="binding site" evidence="11">
    <location>
        <position position="333"/>
    </location>
    <ligand>
        <name>FMN</name>
        <dbReference type="ChEBI" id="CHEBI:58210"/>
    </ligand>
</feature>
<dbReference type="SUPFAM" id="SSF103263">
    <property type="entry name" value="Chorismate synthase, AroC"/>
    <property type="match status" value="1"/>
</dbReference>
<evidence type="ECO:0000256" key="5">
    <source>
        <dbReference type="ARBA" id="ARBA00022630"/>
    </source>
</evidence>
<evidence type="ECO:0000313" key="13">
    <source>
        <dbReference type="Proteomes" id="UP000237798"/>
    </source>
</evidence>
<dbReference type="GO" id="GO:0005829">
    <property type="term" value="C:cytosol"/>
    <property type="evidence" value="ECO:0007669"/>
    <property type="project" value="TreeGrafter"/>
</dbReference>
<dbReference type="GO" id="GO:0009073">
    <property type="term" value="P:aromatic amino acid family biosynthetic process"/>
    <property type="evidence" value="ECO:0007669"/>
    <property type="project" value="UniProtKB-KW"/>
</dbReference>
<keyword evidence="6 11" id="KW-0288">FMN</keyword>
<dbReference type="PROSITE" id="PS00789">
    <property type="entry name" value="CHORISMATE_SYNTHASE_3"/>
    <property type="match status" value="1"/>
</dbReference>
<keyword evidence="7 11" id="KW-0274">FAD</keyword>
<evidence type="ECO:0000313" key="12">
    <source>
        <dbReference type="EMBL" id="PRR82873.1"/>
    </source>
</evidence>
<sequence length="360" mass="38710">MSGTWGSKIKISIFGESHGKAVGIVVDGLKPGIEIDLEYIGEQMKRRAPGRTKLSTARKEQDEFQILSGYFEGKTTGTPLCAMISNNDIRSQDYKKTSNVLRPGHADFTGNVKYCGFNDYRGGGHFSGRLTAPLVFAGALCRKILEGKGIMIGSRIKSIGKIKDKTSFEPISTNKYILQELSKDTFPVLDKGCGEKMKGSILKAREEGDSLGGVVETAVVNLPAGIGEPFFDSVESTLSHLLFSVPAVKGVEFGQGFNIAAMKGSEANDQYYISEGGSIKTYTNNNGGILGGITNGMPLIFRAAVKPTPSIAKPQKTVDIENKKNTILEISGRHDPCIVPRAVPVIEAVTALGILDLMQE</sequence>
<comment type="catalytic activity">
    <reaction evidence="11">
        <text>5-O-(1-carboxyvinyl)-3-phosphoshikimate = chorismate + phosphate</text>
        <dbReference type="Rhea" id="RHEA:21020"/>
        <dbReference type="ChEBI" id="CHEBI:29748"/>
        <dbReference type="ChEBI" id="CHEBI:43474"/>
        <dbReference type="ChEBI" id="CHEBI:57701"/>
        <dbReference type="EC" id="4.2.3.5"/>
    </reaction>
</comment>
<dbReference type="GO" id="GO:0008652">
    <property type="term" value="P:amino acid biosynthetic process"/>
    <property type="evidence" value="ECO:0007669"/>
    <property type="project" value="UniProtKB-KW"/>
</dbReference>
<evidence type="ECO:0000256" key="9">
    <source>
        <dbReference type="ARBA" id="ARBA00023141"/>
    </source>
</evidence>
<proteinExistence type="inferred from homology"/>
<comment type="function">
    <text evidence="11">Catalyzes the anti-1,4-elimination of the C-3 phosphate and the C-6 proR hydrogen from 5-enolpyruvylshikimate-3-phosphate (EPSP) to yield chorismate, which is the branch point compound that serves as the starting substrate for the three terminal pathways of aromatic amino acid biosynthesis. This reaction introduces a second double bond into the aromatic ring system.</text>
</comment>
<dbReference type="EC" id="4.2.3.5" evidence="3 11"/>
<feature type="binding site" evidence="11">
    <location>
        <begin position="125"/>
        <end position="127"/>
    </location>
    <ligand>
        <name>FMN</name>
        <dbReference type="ChEBI" id="CHEBI:58210"/>
    </ligand>
</feature>
<protein>
    <recommendedName>
        <fullName evidence="3 11">Chorismate synthase</fullName>
        <shortName evidence="11">CS</shortName>
        <ecNumber evidence="3 11">4.2.3.5</ecNumber>
    </recommendedName>
    <alternativeName>
        <fullName evidence="11">5-enolpyruvylshikimate-3-phosphate phospholyase</fullName>
    </alternativeName>
</protein>
<dbReference type="Proteomes" id="UP000237798">
    <property type="component" value="Unassembled WGS sequence"/>
</dbReference>
<comment type="cofactor">
    <cofactor evidence="11">
        <name>FMNH2</name>
        <dbReference type="ChEBI" id="CHEBI:57618"/>
    </cofactor>
    <text evidence="11">Reduced FMN (FMNH(2)).</text>
</comment>
<comment type="subunit">
    <text evidence="11">Homotetramer.</text>
</comment>
<evidence type="ECO:0000256" key="7">
    <source>
        <dbReference type="ARBA" id="ARBA00022827"/>
    </source>
</evidence>
<keyword evidence="4 11" id="KW-0028">Amino-acid biosynthesis</keyword>
<evidence type="ECO:0000256" key="10">
    <source>
        <dbReference type="ARBA" id="ARBA00023239"/>
    </source>
</evidence>
<dbReference type="CDD" id="cd07304">
    <property type="entry name" value="Chorismate_synthase"/>
    <property type="match status" value="1"/>
</dbReference>
<feature type="binding site" evidence="11">
    <location>
        <position position="53"/>
    </location>
    <ligand>
        <name>NADP(+)</name>
        <dbReference type="ChEBI" id="CHEBI:58349"/>
    </ligand>
</feature>
<keyword evidence="13" id="KW-1185">Reference proteome</keyword>
<feature type="binding site" evidence="11">
    <location>
        <position position="47"/>
    </location>
    <ligand>
        <name>NADP(+)</name>
        <dbReference type="ChEBI" id="CHEBI:58349"/>
    </ligand>
</feature>
<organism evidence="12 13">
    <name type="scientific">Clostridium luticellarii</name>
    <dbReference type="NCBI Taxonomy" id="1691940"/>
    <lineage>
        <taxon>Bacteria</taxon>
        <taxon>Bacillati</taxon>
        <taxon>Bacillota</taxon>
        <taxon>Clostridia</taxon>
        <taxon>Eubacteriales</taxon>
        <taxon>Clostridiaceae</taxon>
        <taxon>Clostridium</taxon>
    </lineage>
</organism>
<comment type="caution">
    <text evidence="11">Lacks conserved residue(s) required for the propagation of feature annotation.</text>
</comment>
<comment type="similarity">
    <text evidence="2 11">Belongs to the chorismate synthase family.</text>
</comment>
<comment type="pathway">
    <text evidence="1 11">Metabolic intermediate biosynthesis; chorismate biosynthesis; chorismate from D-erythrose 4-phosphate and phosphoenolpyruvate: step 7/7.</text>
</comment>
<dbReference type="InterPro" id="IPR020541">
    <property type="entry name" value="Chorismate_synthase_CS"/>
</dbReference>
<dbReference type="InterPro" id="IPR000453">
    <property type="entry name" value="Chorismate_synth"/>
</dbReference>
<dbReference type="NCBIfam" id="NF003793">
    <property type="entry name" value="PRK05382.1"/>
    <property type="match status" value="1"/>
</dbReference>
<dbReference type="Pfam" id="PF01264">
    <property type="entry name" value="Chorismate_synt"/>
    <property type="match status" value="1"/>
</dbReference>
<comment type="caution">
    <text evidence="12">The sequence shown here is derived from an EMBL/GenBank/DDBJ whole genome shotgun (WGS) entry which is preliminary data.</text>
</comment>
<dbReference type="RefSeq" id="WP_106010347.1">
    <property type="nucleotide sequence ID" value="NZ_JALCPJ010000011.1"/>
</dbReference>
<dbReference type="GO" id="GO:0009423">
    <property type="term" value="P:chorismate biosynthetic process"/>
    <property type="evidence" value="ECO:0007669"/>
    <property type="project" value="UniProtKB-UniRule"/>
</dbReference>
<dbReference type="PANTHER" id="PTHR21085">
    <property type="entry name" value="CHORISMATE SYNTHASE"/>
    <property type="match status" value="1"/>
</dbReference>
<dbReference type="InterPro" id="IPR035904">
    <property type="entry name" value="Chorismate_synth_AroC_sf"/>
</dbReference>
<dbReference type="GO" id="GO:0010181">
    <property type="term" value="F:FMN binding"/>
    <property type="evidence" value="ECO:0007669"/>
    <property type="project" value="TreeGrafter"/>
</dbReference>
<gene>
    <name evidence="11 12" type="primary">aroC</name>
    <name evidence="12" type="ORF">CLLU_27590</name>
</gene>
<dbReference type="OrthoDB" id="9771806at2"/>
<dbReference type="AlphaFoldDB" id="A0A2T0BGB0"/>
<evidence type="ECO:0000256" key="6">
    <source>
        <dbReference type="ARBA" id="ARBA00022643"/>
    </source>
</evidence>
<keyword evidence="10 11" id="KW-0456">Lyase</keyword>
<evidence type="ECO:0000256" key="2">
    <source>
        <dbReference type="ARBA" id="ARBA00008014"/>
    </source>
</evidence>
<keyword evidence="5 11" id="KW-0285">Flavoprotein</keyword>
<feature type="binding site" evidence="11">
    <location>
        <begin position="306"/>
        <end position="310"/>
    </location>
    <ligand>
        <name>FMN</name>
        <dbReference type="ChEBI" id="CHEBI:58210"/>
    </ligand>
</feature>